<dbReference type="GO" id="GO:0022857">
    <property type="term" value="F:transmembrane transporter activity"/>
    <property type="evidence" value="ECO:0007669"/>
    <property type="project" value="InterPro"/>
</dbReference>
<evidence type="ECO:0000256" key="3">
    <source>
        <dbReference type="ARBA" id="ARBA00022748"/>
    </source>
</evidence>
<dbReference type="GO" id="GO:0016887">
    <property type="term" value="F:ATP hydrolysis activity"/>
    <property type="evidence" value="ECO:0007669"/>
    <property type="project" value="InterPro"/>
</dbReference>
<dbReference type="AlphaFoldDB" id="A0A418YWF3"/>
<dbReference type="EMBL" id="QVRA01000003">
    <property type="protein sequence ID" value="RJG56757.1"/>
    <property type="molecule type" value="Genomic_DNA"/>
</dbReference>
<comment type="caution">
    <text evidence="8">The sequence shown here is derived from an EMBL/GenBank/DDBJ whole genome shotgun (WGS) entry which is preliminary data.</text>
</comment>
<proteinExistence type="predicted"/>
<dbReference type="PROSITE" id="PS50893">
    <property type="entry name" value="ABC_TRANSPORTER_2"/>
    <property type="match status" value="1"/>
</dbReference>
<evidence type="ECO:0000256" key="1">
    <source>
        <dbReference type="ARBA" id="ARBA00022448"/>
    </source>
</evidence>
<keyword evidence="6" id="KW-0472">Membrane</keyword>
<dbReference type="InterPro" id="IPR003439">
    <property type="entry name" value="ABC_transporter-like_ATP-bd"/>
</dbReference>
<accession>A0A418YWF3</accession>
<protein>
    <submittedName>
        <fullName evidence="8">Heme ABC exporter ATP-binding protein CcmA</fullName>
        <ecNumber evidence="8">3.6.3.41</ecNumber>
    </submittedName>
</protein>
<dbReference type="RefSeq" id="WP_119744383.1">
    <property type="nucleotide sequence ID" value="NZ_QVRA01000003.1"/>
</dbReference>
<dbReference type="Pfam" id="PF00005">
    <property type="entry name" value="ABC_tran"/>
    <property type="match status" value="1"/>
</dbReference>
<keyword evidence="9" id="KW-1185">Reference proteome</keyword>
<reference evidence="8 9" key="1">
    <citation type="submission" date="2018-08" db="EMBL/GenBank/DDBJ databases">
        <title>Sphingobium sp. EO9.</title>
        <authorList>
            <person name="Park Y."/>
            <person name="Kim K.H."/>
            <person name="Jeon C.O."/>
        </authorList>
    </citation>
    <scope>NUCLEOTIDE SEQUENCE [LARGE SCALE GENOMIC DNA]</scope>
    <source>
        <strain evidence="8 9">EO9</strain>
    </source>
</reference>
<evidence type="ECO:0000256" key="6">
    <source>
        <dbReference type="ARBA" id="ARBA00023136"/>
    </source>
</evidence>
<dbReference type="InterPro" id="IPR027417">
    <property type="entry name" value="P-loop_NTPase"/>
</dbReference>
<evidence type="ECO:0000313" key="8">
    <source>
        <dbReference type="EMBL" id="RJG56757.1"/>
    </source>
</evidence>
<dbReference type="SMART" id="SM00382">
    <property type="entry name" value="AAA"/>
    <property type="match status" value="1"/>
</dbReference>
<keyword evidence="3" id="KW-0201">Cytochrome c-type biogenesis</keyword>
<evidence type="ECO:0000313" key="9">
    <source>
        <dbReference type="Proteomes" id="UP000283469"/>
    </source>
</evidence>
<dbReference type="SUPFAM" id="SSF52540">
    <property type="entry name" value="P-loop containing nucleoside triphosphate hydrolases"/>
    <property type="match status" value="1"/>
</dbReference>
<dbReference type="GO" id="GO:0017004">
    <property type="term" value="P:cytochrome complex assembly"/>
    <property type="evidence" value="ECO:0007669"/>
    <property type="project" value="UniProtKB-KW"/>
</dbReference>
<dbReference type="InterPro" id="IPR003593">
    <property type="entry name" value="AAA+_ATPase"/>
</dbReference>
<dbReference type="PANTHER" id="PTHR43499:SF1">
    <property type="entry name" value="ABC TRANSPORTER I FAMILY MEMBER 1"/>
    <property type="match status" value="1"/>
</dbReference>
<keyword evidence="4 8" id="KW-0067">ATP-binding</keyword>
<dbReference type="PANTHER" id="PTHR43499">
    <property type="entry name" value="ABC TRANSPORTER I FAMILY MEMBER 1"/>
    <property type="match status" value="1"/>
</dbReference>
<gene>
    <name evidence="8" type="primary">ccmA</name>
    <name evidence="8" type="ORF">D0Z70_05315</name>
</gene>
<sequence length="209" mass="21349">MNGAGLHLSDVACLRGGRMLFRGVSLSLNAGASALLTGPNGVGKSSLLRLCAGLLPAFSGTVMRHGAVALADERLALDSELPLARALDFWARLDDSANGAVAAALDAMALAPLADVPVRILSTGQRKRAMLARVIASGAPVWLLDEPGNGLDTASLDLLGTAVAKHLAGGGIVVTASHQPLPLGAPVILSLTDHLPDPPHLLYPGEWDA</sequence>
<organism evidence="8 9">
    <name type="scientific">Sphingobium terrigena</name>
    <dbReference type="NCBI Taxonomy" id="2304063"/>
    <lineage>
        <taxon>Bacteria</taxon>
        <taxon>Pseudomonadati</taxon>
        <taxon>Pseudomonadota</taxon>
        <taxon>Alphaproteobacteria</taxon>
        <taxon>Sphingomonadales</taxon>
        <taxon>Sphingomonadaceae</taxon>
        <taxon>Sphingobium</taxon>
    </lineage>
</organism>
<keyword evidence="1" id="KW-0813">Transport</keyword>
<evidence type="ECO:0000256" key="4">
    <source>
        <dbReference type="ARBA" id="ARBA00022840"/>
    </source>
</evidence>
<dbReference type="OrthoDB" id="9800654at2"/>
<keyword evidence="2" id="KW-0547">Nucleotide-binding</keyword>
<dbReference type="GO" id="GO:0005524">
    <property type="term" value="F:ATP binding"/>
    <property type="evidence" value="ECO:0007669"/>
    <property type="project" value="UniProtKB-KW"/>
</dbReference>
<feature type="domain" description="ABC transporter" evidence="7">
    <location>
        <begin position="6"/>
        <end position="208"/>
    </location>
</feature>
<keyword evidence="8" id="KW-0378">Hydrolase</keyword>
<name>A0A418YWF3_9SPHN</name>
<dbReference type="NCBIfam" id="TIGR01189">
    <property type="entry name" value="ccmA"/>
    <property type="match status" value="1"/>
</dbReference>
<dbReference type="Gene3D" id="3.40.50.300">
    <property type="entry name" value="P-loop containing nucleotide triphosphate hydrolases"/>
    <property type="match status" value="1"/>
</dbReference>
<keyword evidence="5" id="KW-1278">Translocase</keyword>
<dbReference type="EC" id="3.6.3.41" evidence="8"/>
<evidence type="ECO:0000259" key="7">
    <source>
        <dbReference type="PROSITE" id="PS50893"/>
    </source>
</evidence>
<evidence type="ECO:0000256" key="2">
    <source>
        <dbReference type="ARBA" id="ARBA00022741"/>
    </source>
</evidence>
<dbReference type="Proteomes" id="UP000283469">
    <property type="component" value="Unassembled WGS sequence"/>
</dbReference>
<evidence type="ECO:0000256" key="5">
    <source>
        <dbReference type="ARBA" id="ARBA00022967"/>
    </source>
</evidence>
<dbReference type="InterPro" id="IPR005895">
    <property type="entry name" value="ABC_transptr_haem_export_CcmA"/>
</dbReference>